<dbReference type="AlphaFoldDB" id="A0A804UAJ8"/>
<feature type="compositionally biased region" description="Polar residues" evidence="1">
    <location>
        <begin position="19"/>
        <end position="34"/>
    </location>
</feature>
<accession>A0A804UAJ8</accession>
<reference evidence="2" key="2">
    <citation type="submission" date="2019-07" db="EMBL/GenBank/DDBJ databases">
        <authorList>
            <person name="Seetharam A."/>
            <person name="Woodhouse M."/>
            <person name="Cannon E."/>
        </authorList>
    </citation>
    <scope>NUCLEOTIDE SEQUENCE [LARGE SCALE GENOMIC DNA]</scope>
    <source>
        <strain evidence="2">cv. B73</strain>
    </source>
</reference>
<proteinExistence type="predicted"/>
<dbReference type="EnsemblPlants" id="Zm00001eb272760_T001">
    <property type="protein sequence ID" value="Zm00001eb272760_P001"/>
    <property type="gene ID" value="Zm00001eb272760"/>
</dbReference>
<name>A0A804UAJ8_MAIZE</name>
<evidence type="ECO:0000313" key="3">
    <source>
        <dbReference type="Proteomes" id="UP000007305"/>
    </source>
</evidence>
<dbReference type="InParanoid" id="A0A804UAJ8"/>
<keyword evidence="3" id="KW-1185">Reference proteome</keyword>
<evidence type="ECO:0000313" key="2">
    <source>
        <dbReference type="EnsemblPlants" id="Zm00001eb272760_P001"/>
    </source>
</evidence>
<reference evidence="3" key="1">
    <citation type="journal article" date="2009" name="Science">
        <title>The B73 maize genome: complexity, diversity, and dynamics.</title>
        <authorList>
            <person name="Schnable P.S."/>
            <person name="Ware D."/>
            <person name="Fulton R.S."/>
            <person name="Stein J.C."/>
            <person name="Wei F."/>
            <person name="Pasternak S."/>
            <person name="Liang C."/>
            <person name="Zhang J."/>
            <person name="Fulton L."/>
            <person name="Graves T.A."/>
            <person name="Minx P."/>
            <person name="Reily A.D."/>
            <person name="Courtney L."/>
            <person name="Kruchowski S.S."/>
            <person name="Tomlinson C."/>
            <person name="Strong C."/>
            <person name="Delehaunty K."/>
            <person name="Fronick C."/>
            <person name="Courtney B."/>
            <person name="Rock S.M."/>
            <person name="Belter E."/>
            <person name="Du F."/>
            <person name="Kim K."/>
            <person name="Abbott R.M."/>
            <person name="Cotton M."/>
            <person name="Levy A."/>
            <person name="Marchetto P."/>
            <person name="Ochoa K."/>
            <person name="Jackson S.M."/>
            <person name="Gillam B."/>
            <person name="Chen W."/>
            <person name="Yan L."/>
            <person name="Higginbotham J."/>
            <person name="Cardenas M."/>
            <person name="Waligorski J."/>
            <person name="Applebaum E."/>
            <person name="Phelps L."/>
            <person name="Falcone J."/>
            <person name="Kanchi K."/>
            <person name="Thane T."/>
            <person name="Scimone A."/>
            <person name="Thane N."/>
            <person name="Henke J."/>
            <person name="Wang T."/>
            <person name="Ruppert J."/>
            <person name="Shah N."/>
            <person name="Rotter K."/>
            <person name="Hodges J."/>
            <person name="Ingenthron E."/>
            <person name="Cordes M."/>
            <person name="Kohlberg S."/>
            <person name="Sgro J."/>
            <person name="Delgado B."/>
            <person name="Mead K."/>
            <person name="Chinwalla A."/>
            <person name="Leonard S."/>
            <person name="Crouse K."/>
            <person name="Collura K."/>
            <person name="Kudrna D."/>
            <person name="Currie J."/>
            <person name="He R."/>
            <person name="Angelova A."/>
            <person name="Rajasekar S."/>
            <person name="Mueller T."/>
            <person name="Lomeli R."/>
            <person name="Scara G."/>
            <person name="Ko A."/>
            <person name="Delaney K."/>
            <person name="Wissotski M."/>
            <person name="Lopez G."/>
            <person name="Campos D."/>
            <person name="Braidotti M."/>
            <person name="Ashley E."/>
            <person name="Golser W."/>
            <person name="Kim H."/>
            <person name="Lee S."/>
            <person name="Lin J."/>
            <person name="Dujmic Z."/>
            <person name="Kim W."/>
            <person name="Talag J."/>
            <person name="Zuccolo A."/>
            <person name="Fan C."/>
            <person name="Sebastian A."/>
            <person name="Kramer M."/>
            <person name="Spiegel L."/>
            <person name="Nascimento L."/>
            <person name="Zutavern T."/>
            <person name="Miller B."/>
            <person name="Ambroise C."/>
            <person name="Muller S."/>
            <person name="Spooner W."/>
            <person name="Narechania A."/>
            <person name="Ren L."/>
            <person name="Wei S."/>
            <person name="Kumari S."/>
            <person name="Faga B."/>
            <person name="Levy M.J."/>
            <person name="McMahan L."/>
            <person name="Van Buren P."/>
            <person name="Vaughn M.W."/>
            <person name="Ying K."/>
            <person name="Yeh C.-T."/>
            <person name="Emrich S.J."/>
            <person name="Jia Y."/>
            <person name="Kalyanaraman A."/>
            <person name="Hsia A.-P."/>
            <person name="Barbazuk W.B."/>
            <person name="Baucom R.S."/>
            <person name="Brutnell T.P."/>
            <person name="Carpita N.C."/>
            <person name="Chaparro C."/>
            <person name="Chia J.-M."/>
            <person name="Deragon J.-M."/>
            <person name="Estill J.C."/>
            <person name="Fu Y."/>
            <person name="Jeddeloh J.A."/>
            <person name="Han Y."/>
            <person name="Lee H."/>
            <person name="Li P."/>
            <person name="Lisch D.R."/>
            <person name="Liu S."/>
            <person name="Liu Z."/>
            <person name="Nagel D.H."/>
            <person name="McCann M.C."/>
            <person name="SanMiguel P."/>
            <person name="Myers A.M."/>
            <person name="Nettleton D."/>
            <person name="Nguyen J."/>
            <person name="Penning B.W."/>
            <person name="Ponnala L."/>
            <person name="Schneider K.L."/>
            <person name="Schwartz D.C."/>
            <person name="Sharma A."/>
            <person name="Soderlund C."/>
            <person name="Springer N.M."/>
            <person name="Sun Q."/>
            <person name="Wang H."/>
            <person name="Waterman M."/>
            <person name="Westerman R."/>
            <person name="Wolfgruber T.K."/>
            <person name="Yang L."/>
            <person name="Yu Y."/>
            <person name="Zhang L."/>
            <person name="Zhou S."/>
            <person name="Zhu Q."/>
            <person name="Bennetzen J.L."/>
            <person name="Dawe R.K."/>
            <person name="Jiang J."/>
            <person name="Jiang N."/>
            <person name="Presting G.G."/>
            <person name="Wessler S.R."/>
            <person name="Aluru S."/>
            <person name="Martienssen R.A."/>
            <person name="Clifton S.W."/>
            <person name="McCombie W.R."/>
            <person name="Wing R.A."/>
            <person name="Wilson R.K."/>
        </authorList>
    </citation>
    <scope>NUCLEOTIDE SEQUENCE [LARGE SCALE GENOMIC DNA]</scope>
    <source>
        <strain evidence="3">cv. B73</strain>
    </source>
</reference>
<dbReference type="Gramene" id="Zm00001eb272760_T001">
    <property type="protein sequence ID" value="Zm00001eb272760_P001"/>
    <property type="gene ID" value="Zm00001eb272760"/>
</dbReference>
<reference evidence="2" key="3">
    <citation type="submission" date="2021-05" db="UniProtKB">
        <authorList>
            <consortium name="EnsemblPlants"/>
        </authorList>
    </citation>
    <scope>IDENTIFICATION</scope>
    <source>
        <strain evidence="2">cv. B73</strain>
    </source>
</reference>
<dbReference type="Proteomes" id="UP000007305">
    <property type="component" value="Chromosome 6"/>
</dbReference>
<protein>
    <submittedName>
        <fullName evidence="2">Uncharacterized protein</fullName>
    </submittedName>
</protein>
<sequence>MAATVRLCPVGRGPRPANQCPSTSPRLYPSTSPQERLPRRSQTRLPRRAHLCLSAAPPLPYESTLRPRLQAAATRPLRWRRRMEDAAKRLR</sequence>
<evidence type="ECO:0000256" key="1">
    <source>
        <dbReference type="SAM" id="MobiDB-lite"/>
    </source>
</evidence>
<organism evidence="2 3">
    <name type="scientific">Zea mays</name>
    <name type="common">Maize</name>
    <dbReference type="NCBI Taxonomy" id="4577"/>
    <lineage>
        <taxon>Eukaryota</taxon>
        <taxon>Viridiplantae</taxon>
        <taxon>Streptophyta</taxon>
        <taxon>Embryophyta</taxon>
        <taxon>Tracheophyta</taxon>
        <taxon>Spermatophyta</taxon>
        <taxon>Magnoliopsida</taxon>
        <taxon>Liliopsida</taxon>
        <taxon>Poales</taxon>
        <taxon>Poaceae</taxon>
        <taxon>PACMAD clade</taxon>
        <taxon>Panicoideae</taxon>
        <taxon>Andropogonodae</taxon>
        <taxon>Andropogoneae</taxon>
        <taxon>Tripsacinae</taxon>
        <taxon>Zea</taxon>
    </lineage>
</organism>
<feature type="region of interest" description="Disordered" evidence="1">
    <location>
        <begin position="1"/>
        <end position="47"/>
    </location>
</feature>